<proteinExistence type="predicted"/>
<evidence type="ECO:0000313" key="2">
    <source>
        <dbReference type="Proteomes" id="UP001170624"/>
    </source>
</evidence>
<dbReference type="InterPro" id="IPR038056">
    <property type="entry name" value="YjbR-like_sf"/>
</dbReference>
<dbReference type="Proteomes" id="UP001170624">
    <property type="component" value="Unassembled WGS sequence"/>
</dbReference>
<keyword evidence="1" id="KW-0238">DNA-binding</keyword>
<gene>
    <name evidence="1" type="ORF">Q4568_15365</name>
</gene>
<sequence>MNKHQIETLLSSFTGSDVSSPFGPDALVYKVKGKMYALVSQNEDIARVTVKCKPEDGEVLVSQFDSISPGYYMNKRHWITIKLCGEVDSTLLTDLAHHSYQLVVAKLKKVERESLLINGG</sequence>
<organism evidence="1 2">
    <name type="scientific">Photobacterium sanguinicancri</name>
    <dbReference type="NCBI Taxonomy" id="875932"/>
    <lineage>
        <taxon>Bacteria</taxon>
        <taxon>Pseudomonadati</taxon>
        <taxon>Pseudomonadota</taxon>
        <taxon>Gammaproteobacteria</taxon>
        <taxon>Vibrionales</taxon>
        <taxon>Vibrionaceae</taxon>
        <taxon>Photobacterium</taxon>
    </lineage>
</organism>
<evidence type="ECO:0000313" key="1">
    <source>
        <dbReference type="EMBL" id="MDO6543925.1"/>
    </source>
</evidence>
<dbReference type="SUPFAM" id="SSF142906">
    <property type="entry name" value="YjbR-like"/>
    <property type="match status" value="1"/>
</dbReference>
<dbReference type="PANTHER" id="PTHR35145">
    <property type="entry name" value="CYTOPLASMIC PROTEIN-RELATED"/>
    <property type="match status" value="1"/>
</dbReference>
<name>A0AAW7YBA5_9GAMM</name>
<protein>
    <submittedName>
        <fullName evidence="1">MmcQ/YjbR family DNA-binding protein</fullName>
    </submittedName>
</protein>
<dbReference type="Pfam" id="PF04237">
    <property type="entry name" value="YjbR"/>
    <property type="match status" value="1"/>
</dbReference>
<accession>A0AAW7YBA5</accession>
<dbReference type="InterPro" id="IPR058532">
    <property type="entry name" value="YjbR/MT2646/Rv2570-like"/>
</dbReference>
<dbReference type="PANTHER" id="PTHR35145:SF1">
    <property type="entry name" value="CYTOPLASMIC PROTEIN"/>
    <property type="match status" value="1"/>
</dbReference>
<dbReference type="AlphaFoldDB" id="A0AAW7YBA5"/>
<dbReference type="Gene3D" id="3.90.1150.30">
    <property type="match status" value="1"/>
</dbReference>
<reference evidence="1" key="1">
    <citation type="submission" date="2023-07" db="EMBL/GenBank/DDBJ databases">
        <title>Genome content predicts the carbon catabolic preferences of heterotrophic bacteria.</title>
        <authorList>
            <person name="Gralka M."/>
        </authorList>
    </citation>
    <scope>NUCLEOTIDE SEQUENCE</scope>
    <source>
        <strain evidence="1">G2M05</strain>
    </source>
</reference>
<dbReference type="InterPro" id="IPR007351">
    <property type="entry name" value="YjbR"/>
</dbReference>
<dbReference type="GO" id="GO:0003677">
    <property type="term" value="F:DNA binding"/>
    <property type="evidence" value="ECO:0007669"/>
    <property type="project" value="UniProtKB-KW"/>
</dbReference>
<dbReference type="EMBL" id="JAUOPU010000017">
    <property type="protein sequence ID" value="MDO6543925.1"/>
    <property type="molecule type" value="Genomic_DNA"/>
</dbReference>
<dbReference type="RefSeq" id="WP_062689072.1">
    <property type="nucleotide sequence ID" value="NZ_JAUOPU010000017.1"/>
</dbReference>
<comment type="caution">
    <text evidence="1">The sequence shown here is derived from an EMBL/GenBank/DDBJ whole genome shotgun (WGS) entry which is preliminary data.</text>
</comment>